<accession>A0ABC8D160</accession>
<proteinExistence type="predicted"/>
<evidence type="ECO:0000313" key="1">
    <source>
        <dbReference type="EMBL" id="AVQ40604.1"/>
    </source>
</evidence>
<name>A0ABC8D160_CLOBO</name>
<evidence type="ECO:0000313" key="2">
    <source>
        <dbReference type="Proteomes" id="UP000240615"/>
    </source>
</evidence>
<dbReference type="AlphaFoldDB" id="A0ABC8D160"/>
<dbReference type="Proteomes" id="UP000240615">
    <property type="component" value="Chromosome"/>
</dbReference>
<sequence length="36" mass="4162">MTLVSSYKIKLTRVIVFIILNLFANANRFGCKFNLL</sequence>
<reference evidence="1 2" key="1">
    <citation type="submission" date="2018-01" db="EMBL/GenBank/DDBJ databases">
        <title>Genetic Diversity of Clostridium botulinum in seafood.</title>
        <authorList>
            <person name="Athira V."/>
            <person name="Arun Jyothi P.V."/>
            <person name="Lalitha K.V."/>
            <person name="Joseph T.C."/>
        </authorList>
    </citation>
    <scope>NUCLEOTIDE SEQUENCE [LARGE SCALE GENOMIC DNA]</scope>
    <source>
        <strain evidence="1 2">Mfbjulcb8</strain>
    </source>
</reference>
<organism evidence="1 2">
    <name type="scientific">Clostridium botulinum</name>
    <dbReference type="NCBI Taxonomy" id="1491"/>
    <lineage>
        <taxon>Bacteria</taxon>
        <taxon>Bacillati</taxon>
        <taxon>Bacillota</taxon>
        <taxon>Clostridia</taxon>
        <taxon>Eubacteriales</taxon>
        <taxon>Clostridiaceae</taxon>
        <taxon>Clostridium</taxon>
    </lineage>
</organism>
<gene>
    <name evidence="1" type="ORF">C7M56_00245</name>
</gene>
<dbReference type="EMBL" id="CP027777">
    <property type="protein sequence ID" value="AVQ40604.1"/>
    <property type="molecule type" value="Genomic_DNA"/>
</dbReference>
<protein>
    <submittedName>
        <fullName evidence="1">Uncharacterized protein</fullName>
    </submittedName>
</protein>